<reference evidence="5 6" key="1">
    <citation type="submission" date="2024-05" db="EMBL/GenBank/DDBJ databases">
        <title>Haplotype-resolved chromosome-level genome assembly of Huyou (Citrus changshanensis).</title>
        <authorList>
            <person name="Miao C."/>
            <person name="Chen W."/>
            <person name="Wu Y."/>
            <person name="Wang L."/>
            <person name="Zhao S."/>
            <person name="Grierson D."/>
            <person name="Xu C."/>
            <person name="Chen K."/>
        </authorList>
    </citation>
    <scope>NUCLEOTIDE SEQUENCE [LARGE SCALE GENOMIC DNA]</scope>
    <source>
        <strain evidence="5">01-14</strain>
        <tissue evidence="5">Leaf</tissue>
    </source>
</reference>
<evidence type="ECO:0000313" key="5">
    <source>
        <dbReference type="EMBL" id="KAK9175771.1"/>
    </source>
</evidence>
<dbReference type="PANTHER" id="PTHR34373">
    <property type="entry name" value="SHUGOSHIN 2"/>
    <property type="match status" value="1"/>
</dbReference>
<protein>
    <recommendedName>
        <fullName evidence="4">Shugoshin C-terminal domain-containing protein</fullName>
    </recommendedName>
</protein>
<dbReference type="EMBL" id="JBCGBO010000025">
    <property type="protein sequence ID" value="KAK9175771.1"/>
    <property type="molecule type" value="Genomic_DNA"/>
</dbReference>
<proteinExistence type="inferred from homology"/>
<dbReference type="Proteomes" id="UP001428341">
    <property type="component" value="Unassembled WGS sequence"/>
</dbReference>
<evidence type="ECO:0000256" key="2">
    <source>
        <dbReference type="ARBA" id="ARBA00022829"/>
    </source>
</evidence>
<dbReference type="GO" id="GO:0045144">
    <property type="term" value="P:meiotic sister chromatid segregation"/>
    <property type="evidence" value="ECO:0007669"/>
    <property type="project" value="InterPro"/>
</dbReference>
<comment type="similarity">
    <text evidence="1">Belongs to the shugoshin family.</text>
</comment>
<dbReference type="AlphaFoldDB" id="A0AAP0LIM1"/>
<dbReference type="GO" id="GO:0034090">
    <property type="term" value="P:maintenance of meiotic sister chromatid cohesion"/>
    <property type="evidence" value="ECO:0007669"/>
    <property type="project" value="InterPro"/>
</dbReference>
<feature type="compositionally biased region" description="Basic and acidic residues" evidence="3">
    <location>
        <begin position="278"/>
        <end position="291"/>
    </location>
</feature>
<dbReference type="PANTHER" id="PTHR34373:SF8">
    <property type="entry name" value="SHUGOSHIN"/>
    <property type="match status" value="1"/>
</dbReference>
<comment type="caution">
    <text evidence="5">The sequence shown here is derived from an EMBL/GenBank/DDBJ whole genome shotgun (WGS) entry which is preliminary data.</text>
</comment>
<evidence type="ECO:0000313" key="6">
    <source>
        <dbReference type="Proteomes" id="UP001428341"/>
    </source>
</evidence>
<dbReference type="InterPro" id="IPR044693">
    <property type="entry name" value="SGO_plant"/>
</dbReference>
<evidence type="ECO:0000256" key="3">
    <source>
        <dbReference type="SAM" id="MobiDB-lite"/>
    </source>
</evidence>
<name>A0AAP0LIM1_9ROSI</name>
<feature type="region of interest" description="Disordered" evidence="3">
    <location>
        <begin position="1"/>
        <end position="47"/>
    </location>
</feature>
<dbReference type="Pfam" id="PF07557">
    <property type="entry name" value="Shugoshin_C"/>
    <property type="match status" value="1"/>
</dbReference>
<feature type="domain" description="Shugoshin C-terminal" evidence="4">
    <location>
        <begin position="273"/>
        <end position="297"/>
    </location>
</feature>
<dbReference type="GO" id="GO:0000775">
    <property type="term" value="C:chromosome, centromeric region"/>
    <property type="evidence" value="ECO:0007669"/>
    <property type="project" value="InterPro"/>
</dbReference>
<gene>
    <name evidence="5" type="ORF">WN944_027780</name>
</gene>
<accession>A0AAP0LIM1</accession>
<dbReference type="InterPro" id="IPR011515">
    <property type="entry name" value="Shugoshin_C"/>
</dbReference>
<evidence type="ECO:0000259" key="4">
    <source>
        <dbReference type="Pfam" id="PF07557"/>
    </source>
</evidence>
<keyword evidence="6" id="KW-1185">Reference proteome</keyword>
<dbReference type="GO" id="GO:0005634">
    <property type="term" value="C:nucleus"/>
    <property type="evidence" value="ECO:0007669"/>
    <property type="project" value="InterPro"/>
</dbReference>
<sequence>MKGERMAKGSSFGSIMRRRLSDITNSQSRPKVLLSHEEKPSQVSPASGDLVDQLIKEKTTLMRFIEERNKIIELSSSELHNLRISIQKLQLQNWNLAQSNSQYLAEINLGREKVKALQHELVCKDALIKAKSIVKERKTYSNCENTTSQEGEKVIEECVPKANENVKTCERNRRRSTRCKSMGPSTTRQKVAEKENVENKRRCVRRQSARFKSQERAPTENLFEIEDSKLPATQPLDDPMHEDNSIQAGSSTANEEFSSSRNEARLSQRSSMGRPSRKAAEKVQSYKELPLKVKMRRTST</sequence>
<evidence type="ECO:0000256" key="1">
    <source>
        <dbReference type="ARBA" id="ARBA00010845"/>
    </source>
</evidence>
<organism evidence="5 6">
    <name type="scientific">Citrus x changshan-huyou</name>
    <dbReference type="NCBI Taxonomy" id="2935761"/>
    <lineage>
        <taxon>Eukaryota</taxon>
        <taxon>Viridiplantae</taxon>
        <taxon>Streptophyta</taxon>
        <taxon>Embryophyta</taxon>
        <taxon>Tracheophyta</taxon>
        <taxon>Spermatophyta</taxon>
        <taxon>Magnoliopsida</taxon>
        <taxon>eudicotyledons</taxon>
        <taxon>Gunneridae</taxon>
        <taxon>Pentapetalae</taxon>
        <taxon>rosids</taxon>
        <taxon>malvids</taxon>
        <taxon>Sapindales</taxon>
        <taxon>Rutaceae</taxon>
        <taxon>Aurantioideae</taxon>
        <taxon>Citrus</taxon>
    </lineage>
</organism>
<keyword evidence="2" id="KW-0159">Chromosome partition</keyword>
<feature type="compositionally biased region" description="Polar residues" evidence="3">
    <location>
        <begin position="245"/>
        <end position="273"/>
    </location>
</feature>
<feature type="compositionally biased region" description="Basic and acidic residues" evidence="3">
    <location>
        <begin position="190"/>
        <end position="201"/>
    </location>
</feature>
<feature type="region of interest" description="Disordered" evidence="3">
    <location>
        <begin position="172"/>
        <end position="300"/>
    </location>
</feature>